<gene>
    <name evidence="10" type="ORF">HHK36_023475</name>
</gene>
<evidence type="ECO:0000259" key="8">
    <source>
        <dbReference type="Pfam" id="PF07714"/>
    </source>
</evidence>
<evidence type="ECO:0000256" key="7">
    <source>
        <dbReference type="ARBA" id="ARBA00023180"/>
    </source>
</evidence>
<keyword evidence="5" id="KW-0547">Nucleotide-binding</keyword>
<dbReference type="Gene3D" id="1.10.510.10">
    <property type="entry name" value="Transferase(Phosphotransferase) domain 1"/>
    <property type="match status" value="1"/>
</dbReference>
<organism evidence="10 11">
    <name type="scientific">Tetracentron sinense</name>
    <name type="common">Spur-leaf</name>
    <dbReference type="NCBI Taxonomy" id="13715"/>
    <lineage>
        <taxon>Eukaryota</taxon>
        <taxon>Viridiplantae</taxon>
        <taxon>Streptophyta</taxon>
        <taxon>Embryophyta</taxon>
        <taxon>Tracheophyta</taxon>
        <taxon>Spermatophyta</taxon>
        <taxon>Magnoliopsida</taxon>
        <taxon>Trochodendrales</taxon>
        <taxon>Trochodendraceae</taxon>
        <taxon>Tetracentron</taxon>
    </lineage>
</organism>
<evidence type="ECO:0000313" key="10">
    <source>
        <dbReference type="EMBL" id="KAF8391174.1"/>
    </source>
</evidence>
<keyword evidence="11" id="KW-1185">Reference proteome</keyword>
<keyword evidence="3" id="KW-0808">Transferase</keyword>
<evidence type="ECO:0000256" key="3">
    <source>
        <dbReference type="ARBA" id="ARBA00022679"/>
    </source>
</evidence>
<dbReference type="InterPro" id="IPR021720">
    <property type="entry name" value="Malectin_dom"/>
</dbReference>
<evidence type="ECO:0000313" key="11">
    <source>
        <dbReference type="Proteomes" id="UP000655225"/>
    </source>
</evidence>
<dbReference type="PANTHER" id="PTHR48006:SF44">
    <property type="entry name" value="PROTEIN KINASE DOMAIN-CONTAINING PROTEIN"/>
    <property type="match status" value="1"/>
</dbReference>
<feature type="domain" description="Malectin" evidence="9">
    <location>
        <begin position="50"/>
        <end position="178"/>
    </location>
</feature>
<dbReference type="EMBL" id="JABCRI010000017">
    <property type="protein sequence ID" value="KAF8391174.1"/>
    <property type="molecule type" value="Genomic_DNA"/>
</dbReference>
<dbReference type="GO" id="GO:0004674">
    <property type="term" value="F:protein serine/threonine kinase activity"/>
    <property type="evidence" value="ECO:0007669"/>
    <property type="project" value="UniProtKB-EC"/>
</dbReference>
<evidence type="ECO:0000256" key="6">
    <source>
        <dbReference type="ARBA" id="ARBA00022840"/>
    </source>
</evidence>
<evidence type="ECO:0000256" key="2">
    <source>
        <dbReference type="ARBA" id="ARBA00022553"/>
    </source>
</evidence>
<evidence type="ECO:0000256" key="1">
    <source>
        <dbReference type="ARBA" id="ARBA00012513"/>
    </source>
</evidence>
<dbReference type="AlphaFoldDB" id="A0A835D8Q8"/>
<feature type="domain" description="Serine-threonine/tyrosine-protein kinase catalytic" evidence="8">
    <location>
        <begin position="271"/>
        <end position="371"/>
    </location>
</feature>
<dbReference type="InterPro" id="IPR001245">
    <property type="entry name" value="Ser-Thr/Tyr_kinase_cat_dom"/>
</dbReference>
<dbReference type="PANTHER" id="PTHR48006">
    <property type="entry name" value="LEUCINE-RICH REPEAT-CONTAINING PROTEIN DDB_G0281931-RELATED"/>
    <property type="match status" value="1"/>
</dbReference>
<dbReference type="OrthoDB" id="4062651at2759"/>
<dbReference type="InterPro" id="IPR011009">
    <property type="entry name" value="Kinase-like_dom_sf"/>
</dbReference>
<accession>A0A835D8Q8</accession>
<dbReference type="GO" id="GO:0005524">
    <property type="term" value="F:ATP binding"/>
    <property type="evidence" value="ECO:0007669"/>
    <property type="project" value="UniProtKB-KW"/>
</dbReference>
<dbReference type="Proteomes" id="UP000655225">
    <property type="component" value="Unassembled WGS sequence"/>
</dbReference>
<dbReference type="Pfam" id="PF11721">
    <property type="entry name" value="Malectin"/>
    <property type="match status" value="1"/>
</dbReference>
<protein>
    <recommendedName>
        <fullName evidence="1">non-specific serine/threonine protein kinase</fullName>
        <ecNumber evidence="1">2.7.11.1</ecNumber>
    </recommendedName>
</protein>
<name>A0A835D8Q8_TETSI</name>
<keyword evidence="6" id="KW-0067">ATP-binding</keyword>
<keyword evidence="2" id="KW-0597">Phosphoprotein</keyword>
<dbReference type="Gene3D" id="2.60.120.430">
    <property type="entry name" value="Galactose-binding lectin"/>
    <property type="match status" value="1"/>
</dbReference>
<sequence>MKMIADIVIIGQASRMTILLLCQCLILKRYLPVHMVIAGVLINSVINDYLYINCGGDEVTINGSIYEADKQHYGASTIYPMNRTCGLSMVDTALFSTARISLLSLKYYGFCLKNGNYTVRLHFAEIAFTEEKDSHFKGKRVFNVKIQGGLNKEFYEDFPTIVSDNLLEIHFSWSGKGSAYFSQQQGSLISAIAVSPFPKSRKLSGVIIAGIAGSTLFLLGVLPNGAPIAVKQLPNVREFVNEIGTIAALQHPNLVKLLGCCTEDNQLLIVGYMAPEYAMRGYLTNKADVYSFGVVILEIMSGKNSMKYKPNEESFYLLDLVLQQKGNLIALVDSTLGYNYLMKEALNILELAMLCTNPSPTLRPVMSEVVRILEGKTQMKAPPLHAPYSMDDFVRAKAMADIPLSTQSCGTFGEGT</sequence>
<keyword evidence="4" id="KW-0732">Signal</keyword>
<dbReference type="EC" id="2.7.11.1" evidence="1"/>
<dbReference type="Gene3D" id="3.30.200.20">
    <property type="entry name" value="Phosphorylase Kinase, domain 1"/>
    <property type="match status" value="1"/>
</dbReference>
<comment type="caution">
    <text evidence="10">The sequence shown here is derived from an EMBL/GenBank/DDBJ whole genome shotgun (WGS) entry which is preliminary data.</text>
</comment>
<dbReference type="Pfam" id="PF07714">
    <property type="entry name" value="PK_Tyr_Ser-Thr"/>
    <property type="match status" value="1"/>
</dbReference>
<dbReference type="SUPFAM" id="SSF56112">
    <property type="entry name" value="Protein kinase-like (PK-like)"/>
    <property type="match status" value="1"/>
</dbReference>
<evidence type="ECO:0000259" key="9">
    <source>
        <dbReference type="Pfam" id="PF11721"/>
    </source>
</evidence>
<reference evidence="10 11" key="1">
    <citation type="submission" date="2020-04" db="EMBL/GenBank/DDBJ databases">
        <title>Plant Genome Project.</title>
        <authorList>
            <person name="Zhang R.-G."/>
        </authorList>
    </citation>
    <scope>NUCLEOTIDE SEQUENCE [LARGE SCALE GENOMIC DNA]</scope>
    <source>
        <strain evidence="10">YNK0</strain>
        <tissue evidence="10">Leaf</tissue>
    </source>
</reference>
<evidence type="ECO:0000256" key="5">
    <source>
        <dbReference type="ARBA" id="ARBA00022741"/>
    </source>
</evidence>
<dbReference type="InterPro" id="IPR051824">
    <property type="entry name" value="LRR_Rcpt-Like_S/T_Kinase"/>
</dbReference>
<evidence type="ECO:0000256" key="4">
    <source>
        <dbReference type="ARBA" id="ARBA00022729"/>
    </source>
</evidence>
<keyword evidence="7" id="KW-0325">Glycoprotein</keyword>
<proteinExistence type="predicted"/>